<dbReference type="EMBL" id="KZ857530">
    <property type="protein sequence ID" value="RDX40946.1"/>
    <property type="molecule type" value="Genomic_DNA"/>
</dbReference>
<proteinExistence type="predicted"/>
<name>A0A371CKY3_9APHY</name>
<protein>
    <submittedName>
        <fullName evidence="1">Uncharacterized protein</fullName>
    </submittedName>
</protein>
<accession>A0A371CKY3</accession>
<keyword evidence="2" id="KW-1185">Reference proteome</keyword>
<dbReference type="Proteomes" id="UP000256964">
    <property type="component" value="Unassembled WGS sequence"/>
</dbReference>
<dbReference type="AlphaFoldDB" id="A0A371CKY3"/>
<organism evidence="1 2">
    <name type="scientific">Lentinus brumalis</name>
    <dbReference type="NCBI Taxonomy" id="2498619"/>
    <lineage>
        <taxon>Eukaryota</taxon>
        <taxon>Fungi</taxon>
        <taxon>Dikarya</taxon>
        <taxon>Basidiomycota</taxon>
        <taxon>Agaricomycotina</taxon>
        <taxon>Agaricomycetes</taxon>
        <taxon>Polyporales</taxon>
        <taxon>Polyporaceae</taxon>
        <taxon>Lentinus</taxon>
    </lineage>
</organism>
<dbReference type="OrthoDB" id="9988524at2759"/>
<reference evidence="1 2" key="1">
    <citation type="journal article" date="2018" name="Biotechnol. Biofuels">
        <title>Integrative visual omics of the white-rot fungus Polyporus brumalis exposes the biotechnological potential of its oxidative enzymes for delignifying raw plant biomass.</title>
        <authorList>
            <person name="Miyauchi S."/>
            <person name="Rancon A."/>
            <person name="Drula E."/>
            <person name="Hage H."/>
            <person name="Chaduli D."/>
            <person name="Favel A."/>
            <person name="Grisel S."/>
            <person name="Henrissat B."/>
            <person name="Herpoel-Gimbert I."/>
            <person name="Ruiz-Duenas F.J."/>
            <person name="Chevret D."/>
            <person name="Hainaut M."/>
            <person name="Lin J."/>
            <person name="Wang M."/>
            <person name="Pangilinan J."/>
            <person name="Lipzen A."/>
            <person name="Lesage-Meessen L."/>
            <person name="Navarro D."/>
            <person name="Riley R."/>
            <person name="Grigoriev I.V."/>
            <person name="Zhou S."/>
            <person name="Raouche S."/>
            <person name="Rosso M.N."/>
        </authorList>
    </citation>
    <scope>NUCLEOTIDE SEQUENCE [LARGE SCALE GENOMIC DNA]</scope>
    <source>
        <strain evidence="1 2">BRFM 1820</strain>
    </source>
</reference>
<sequence>MADPFYATDFIPIASLVPALIDFTLSAPPFVQVEGIYNIRDFGAGYPTATGARVKSRLPLGRADVYYRGAAQGTADHDHLRPARGHRDRKILYSTVTPAIEGGKIVRASIIEVRARRDVRVDRKLLRAGFADIAARPRARALDSDHTLAKSKVSLLGPVLWLLASANRSCSSLA</sequence>
<evidence type="ECO:0000313" key="1">
    <source>
        <dbReference type="EMBL" id="RDX40946.1"/>
    </source>
</evidence>
<gene>
    <name evidence="1" type="ORF">OH76DRAFT_280861</name>
</gene>
<evidence type="ECO:0000313" key="2">
    <source>
        <dbReference type="Proteomes" id="UP000256964"/>
    </source>
</evidence>